<dbReference type="SUPFAM" id="SSF50475">
    <property type="entry name" value="FMN-binding split barrel"/>
    <property type="match status" value="1"/>
</dbReference>
<dbReference type="AlphaFoldDB" id="A0A1J7BAN6"/>
<comment type="caution">
    <text evidence="2">The sequence shown here is derived from an EMBL/GenBank/DDBJ whole genome shotgun (WGS) entry which is preliminary data.</text>
</comment>
<dbReference type="Proteomes" id="UP000243342">
    <property type="component" value="Unassembled WGS sequence"/>
</dbReference>
<dbReference type="RefSeq" id="WP_071658303.1">
    <property type="nucleotide sequence ID" value="NZ_MLCF01000132.1"/>
</dbReference>
<dbReference type="InterPro" id="IPR012349">
    <property type="entry name" value="Split_barrel_FMN-bd"/>
</dbReference>
<keyword evidence="3" id="KW-1185">Reference proteome</keyword>
<accession>A0A1J7BAN6</accession>
<organism evidence="2 3">
    <name type="scientific">Mangrovactinospora gilvigrisea</name>
    <dbReference type="NCBI Taxonomy" id="1428644"/>
    <lineage>
        <taxon>Bacteria</taxon>
        <taxon>Bacillati</taxon>
        <taxon>Actinomycetota</taxon>
        <taxon>Actinomycetes</taxon>
        <taxon>Kitasatosporales</taxon>
        <taxon>Streptomycetaceae</taxon>
        <taxon>Mangrovactinospora</taxon>
    </lineage>
</organism>
<dbReference type="InterPro" id="IPR024747">
    <property type="entry name" value="Pyridox_Oxase-rel"/>
</dbReference>
<sequence length="157" mass="17252">MPRSEPGGATHSDVDVPGGGPGRNTEEMAREEALRLLGSVPFGRVVFTLHALPAIRPVNHLLEDGAILIRTHAGAELAEAARRDEGRGTVVAYEADSLDAESMTGWSVVVTGYLRPVTDPVEEARLRERLHPWVDRDMDRAVRIDPDLVTGYRLRPR</sequence>
<dbReference type="EMBL" id="MLCF01000132">
    <property type="protein sequence ID" value="OIV35759.1"/>
    <property type="molecule type" value="Genomic_DNA"/>
</dbReference>
<dbReference type="Pfam" id="PF12900">
    <property type="entry name" value="Pyridox_ox_2"/>
    <property type="match status" value="1"/>
</dbReference>
<dbReference type="STRING" id="1428644.BIV57_20005"/>
<evidence type="ECO:0000313" key="3">
    <source>
        <dbReference type="Proteomes" id="UP000243342"/>
    </source>
</evidence>
<name>A0A1J7BAN6_9ACTN</name>
<dbReference type="Gene3D" id="2.30.110.10">
    <property type="entry name" value="Electron Transport, Fmn-binding Protein, Chain A"/>
    <property type="match status" value="1"/>
</dbReference>
<reference evidence="2 3" key="1">
    <citation type="submission" date="2016-10" db="EMBL/GenBank/DDBJ databases">
        <title>Genome sequence of Streptomyces gilvigriseus MUSC 26.</title>
        <authorList>
            <person name="Lee L.-H."/>
            <person name="Ser H.-L."/>
        </authorList>
    </citation>
    <scope>NUCLEOTIDE SEQUENCE [LARGE SCALE GENOMIC DNA]</scope>
    <source>
        <strain evidence="2 3">MUSC 26</strain>
    </source>
</reference>
<dbReference type="OrthoDB" id="3212118at2"/>
<evidence type="ECO:0000256" key="1">
    <source>
        <dbReference type="SAM" id="MobiDB-lite"/>
    </source>
</evidence>
<evidence type="ECO:0000313" key="2">
    <source>
        <dbReference type="EMBL" id="OIV35759.1"/>
    </source>
</evidence>
<feature type="region of interest" description="Disordered" evidence="1">
    <location>
        <begin position="1"/>
        <end position="25"/>
    </location>
</feature>
<gene>
    <name evidence="2" type="ORF">BIV57_20005</name>
</gene>
<proteinExistence type="predicted"/>
<protein>
    <submittedName>
        <fullName evidence="2">Pyridoxamine 5'-phosphate oxidase</fullName>
    </submittedName>
</protein>